<evidence type="ECO:0000256" key="4">
    <source>
        <dbReference type="SAM" id="MobiDB-lite"/>
    </source>
</evidence>
<feature type="compositionally biased region" description="Polar residues" evidence="4">
    <location>
        <begin position="191"/>
        <end position="213"/>
    </location>
</feature>
<comment type="subunit">
    <text evidence="2">Homotetramer.</text>
</comment>
<gene>
    <name evidence="5" type="ORF">CJP74_02240</name>
</gene>
<dbReference type="Gene3D" id="2.40.50.140">
    <property type="entry name" value="Nucleic acid-binding proteins"/>
    <property type="match status" value="1"/>
</dbReference>
<accession>A0A3A1YAX4</accession>
<dbReference type="GO" id="GO:0009295">
    <property type="term" value="C:nucleoid"/>
    <property type="evidence" value="ECO:0007669"/>
    <property type="project" value="TreeGrafter"/>
</dbReference>
<dbReference type="PANTHER" id="PTHR10302:SF0">
    <property type="entry name" value="SINGLE-STRANDED DNA-BINDING PROTEIN, MITOCHONDRIAL"/>
    <property type="match status" value="1"/>
</dbReference>
<dbReference type="Proteomes" id="UP000266258">
    <property type="component" value="Unassembled WGS sequence"/>
</dbReference>
<dbReference type="HAMAP" id="MF_00984">
    <property type="entry name" value="SSB"/>
    <property type="match status" value="1"/>
</dbReference>
<dbReference type="InterPro" id="IPR000424">
    <property type="entry name" value="Primosome_PriB/ssb"/>
</dbReference>
<evidence type="ECO:0000256" key="2">
    <source>
        <dbReference type="HAMAP-Rule" id="MF_00984"/>
    </source>
</evidence>
<evidence type="ECO:0000256" key="3">
    <source>
        <dbReference type="RuleBase" id="RU000524"/>
    </source>
</evidence>
<feature type="compositionally biased region" description="Low complexity" evidence="4">
    <location>
        <begin position="153"/>
        <end position="170"/>
    </location>
</feature>
<dbReference type="GO" id="GO:0006260">
    <property type="term" value="P:DNA replication"/>
    <property type="evidence" value="ECO:0007669"/>
    <property type="project" value="InterPro"/>
</dbReference>
<feature type="compositionally biased region" description="Gly residues" evidence="4">
    <location>
        <begin position="138"/>
        <end position="152"/>
    </location>
</feature>
<dbReference type="SUPFAM" id="SSF50249">
    <property type="entry name" value="Nucleic acid-binding proteins"/>
    <property type="match status" value="1"/>
</dbReference>
<name>A0A3A1YAX4_9GAMM</name>
<proteinExistence type="inferred from homology"/>
<dbReference type="RefSeq" id="WP_119496657.1">
    <property type="nucleotide sequence ID" value="NZ_NRJH01000018.1"/>
</dbReference>
<feature type="region of interest" description="Disordered" evidence="4">
    <location>
        <begin position="136"/>
        <end position="235"/>
    </location>
</feature>
<feature type="compositionally biased region" description="Polar residues" evidence="4">
    <location>
        <begin position="171"/>
        <end position="183"/>
    </location>
</feature>
<dbReference type="NCBIfam" id="TIGR00621">
    <property type="entry name" value="ssb"/>
    <property type="match status" value="1"/>
</dbReference>
<dbReference type="AlphaFoldDB" id="A0A3A1YAX4"/>
<comment type="caution">
    <text evidence="2">Lacks conserved residue(s) required for the propagation of feature annotation.</text>
</comment>
<dbReference type="PANTHER" id="PTHR10302">
    <property type="entry name" value="SINGLE-STRANDED DNA-BINDING PROTEIN"/>
    <property type="match status" value="1"/>
</dbReference>
<sequence>MALYINRVTLLGNLGQDPTVLTGPNYTLYTFSVATQRSYRDSNTGEWINNTDWVRCSLFINPQSPQNLVNTVQRLHKGAFVFVEGSLRTRKYTEQQTNTERTILDVQVDTLNIVERPTSGNQAGYGFAGQGNNNFAGQGFGQGNNGFAGQGNGFNNQNNYANNQAGGNNFSSKGFNQNANANWGGNKEQEAVSSWNNQASPYESKPETATTLQKPAGKTPSPSSSSEVDDDSIPF</sequence>
<keyword evidence="6" id="KW-1185">Reference proteome</keyword>
<organism evidence="5 6">
    <name type="scientific">Psittacicella melopsittaci</name>
    <dbReference type="NCBI Taxonomy" id="2028576"/>
    <lineage>
        <taxon>Bacteria</taxon>
        <taxon>Pseudomonadati</taxon>
        <taxon>Pseudomonadota</taxon>
        <taxon>Gammaproteobacteria</taxon>
        <taxon>Pasteurellales</taxon>
        <taxon>Psittacicellaceae</taxon>
        <taxon>Psittacicella</taxon>
    </lineage>
</organism>
<dbReference type="GO" id="GO:0003697">
    <property type="term" value="F:single-stranded DNA binding"/>
    <property type="evidence" value="ECO:0007669"/>
    <property type="project" value="UniProtKB-UniRule"/>
</dbReference>
<dbReference type="EMBL" id="NRJH01000018">
    <property type="protein sequence ID" value="RIY33267.1"/>
    <property type="molecule type" value="Genomic_DNA"/>
</dbReference>
<dbReference type="InterPro" id="IPR011344">
    <property type="entry name" value="ssDNA-bd"/>
</dbReference>
<evidence type="ECO:0000313" key="6">
    <source>
        <dbReference type="Proteomes" id="UP000266258"/>
    </source>
</evidence>
<dbReference type="Pfam" id="PF00436">
    <property type="entry name" value="SSB"/>
    <property type="match status" value="1"/>
</dbReference>
<dbReference type="OrthoDB" id="9809878at2"/>
<reference evidence="5 6" key="1">
    <citation type="submission" date="2017-08" db="EMBL/GenBank/DDBJ databases">
        <title>Reclassification of Bisgaard taxon 37 and 44.</title>
        <authorList>
            <person name="Christensen H."/>
        </authorList>
    </citation>
    <scope>NUCLEOTIDE SEQUENCE [LARGE SCALE GENOMIC DNA]</scope>
    <source>
        <strain evidence="5 6">B96_4</strain>
    </source>
</reference>
<protein>
    <recommendedName>
        <fullName evidence="2 3">Single-stranded DNA-binding protein</fullName>
        <shortName evidence="2">SSB</shortName>
    </recommendedName>
</protein>
<comment type="caution">
    <text evidence="5">The sequence shown here is derived from an EMBL/GenBank/DDBJ whole genome shotgun (WGS) entry which is preliminary data.</text>
</comment>
<evidence type="ECO:0000313" key="5">
    <source>
        <dbReference type="EMBL" id="RIY33267.1"/>
    </source>
</evidence>
<evidence type="ECO:0000256" key="1">
    <source>
        <dbReference type="ARBA" id="ARBA00023125"/>
    </source>
</evidence>
<keyword evidence="1 2" id="KW-0238">DNA-binding</keyword>
<dbReference type="InterPro" id="IPR012340">
    <property type="entry name" value="NA-bd_OB-fold"/>
</dbReference>
<dbReference type="CDD" id="cd04496">
    <property type="entry name" value="SSB_OBF"/>
    <property type="match status" value="1"/>
</dbReference>
<dbReference type="PROSITE" id="PS50935">
    <property type="entry name" value="SSB"/>
    <property type="match status" value="1"/>
</dbReference>